<comment type="caution">
    <text evidence="1">The sequence shown here is derived from an EMBL/GenBank/DDBJ whole genome shotgun (WGS) entry which is preliminary data.</text>
</comment>
<organism evidence="1 2">
    <name type="scientific">Candidatus Magnetoglobus multicellularis str. Araruama</name>
    <dbReference type="NCBI Taxonomy" id="890399"/>
    <lineage>
        <taxon>Bacteria</taxon>
        <taxon>Pseudomonadati</taxon>
        <taxon>Thermodesulfobacteriota</taxon>
        <taxon>Desulfobacteria</taxon>
        <taxon>Desulfobacterales</taxon>
        <taxon>Desulfobacteraceae</taxon>
        <taxon>Candidatus Magnetoglobus</taxon>
    </lineage>
</organism>
<gene>
    <name evidence="1" type="ORF">OMM_12079</name>
</gene>
<evidence type="ECO:0000313" key="2">
    <source>
        <dbReference type="Proteomes" id="UP000189670"/>
    </source>
</evidence>
<proteinExistence type="predicted"/>
<reference evidence="2" key="1">
    <citation type="submission" date="2012-11" db="EMBL/GenBank/DDBJ databases">
        <authorList>
            <person name="Lucero-Rivera Y.E."/>
            <person name="Tovar-Ramirez D."/>
        </authorList>
    </citation>
    <scope>NUCLEOTIDE SEQUENCE [LARGE SCALE GENOMIC DNA]</scope>
    <source>
        <strain evidence="2">Araruama</strain>
    </source>
</reference>
<accession>A0A1V1NWS1</accession>
<evidence type="ECO:0000313" key="1">
    <source>
        <dbReference type="EMBL" id="ETR67001.1"/>
    </source>
</evidence>
<dbReference type="AlphaFoldDB" id="A0A1V1NWS1"/>
<protein>
    <submittedName>
        <fullName evidence="1">Uncharacterized protein</fullName>
    </submittedName>
</protein>
<dbReference type="EMBL" id="ATBP01001613">
    <property type="protein sequence ID" value="ETR67001.1"/>
    <property type="molecule type" value="Genomic_DNA"/>
</dbReference>
<sequence length="94" mass="11039">MDYKNYIENDLPIATGIVEGAVRYVIGERMDCSGMRWIPERAEALLQLRCIELNGDWDEFFNWGYEKWLVKLKEHKKVQVRTNETLDISGVTDN</sequence>
<dbReference type="Proteomes" id="UP000189670">
    <property type="component" value="Unassembled WGS sequence"/>
</dbReference>
<name>A0A1V1NWS1_9BACT</name>